<dbReference type="Proteomes" id="UP001601444">
    <property type="component" value="Unassembled WGS sequence"/>
</dbReference>
<sequence length="204" mass="22636">MNQSRGLLDSFDITGLNTALSESTCHGAEVDITARQIRLTLEVLTLPEEHGPAPTDTTVTLTFTGVTRVAASLRIQRWDDIDAKVLPLTLEQLDEAIRSFGGGGLHGWEFVDLDDSGWTLWSELLSFDTVLDQRIAAHVIEFSQEEGIDPRELDVRVWFDRITVTDRSGAEIALPEFIAGGRRWWDAHARGEARAMKADIAPPL</sequence>
<organism evidence="1 2">
    <name type="scientific">Nocardia thailandica</name>
    <dbReference type="NCBI Taxonomy" id="257275"/>
    <lineage>
        <taxon>Bacteria</taxon>
        <taxon>Bacillati</taxon>
        <taxon>Actinomycetota</taxon>
        <taxon>Actinomycetes</taxon>
        <taxon>Mycobacteriales</taxon>
        <taxon>Nocardiaceae</taxon>
        <taxon>Nocardia</taxon>
    </lineage>
</organism>
<evidence type="ECO:0000313" key="2">
    <source>
        <dbReference type="Proteomes" id="UP001601444"/>
    </source>
</evidence>
<accession>A0ABW6PGI5</accession>
<proteinExistence type="predicted"/>
<reference evidence="1 2" key="1">
    <citation type="submission" date="2024-10" db="EMBL/GenBank/DDBJ databases">
        <title>The Natural Products Discovery Center: Release of the First 8490 Sequenced Strains for Exploring Actinobacteria Biosynthetic Diversity.</title>
        <authorList>
            <person name="Kalkreuter E."/>
            <person name="Kautsar S.A."/>
            <person name="Yang D."/>
            <person name="Bader C.D."/>
            <person name="Teijaro C.N."/>
            <person name="Fluegel L."/>
            <person name="Davis C.M."/>
            <person name="Simpson J.R."/>
            <person name="Lauterbach L."/>
            <person name="Steele A.D."/>
            <person name="Gui C."/>
            <person name="Meng S."/>
            <person name="Li G."/>
            <person name="Viehrig K."/>
            <person name="Ye F."/>
            <person name="Su P."/>
            <person name="Kiefer A.F."/>
            <person name="Nichols A."/>
            <person name="Cepeda A.J."/>
            <person name="Yan W."/>
            <person name="Fan B."/>
            <person name="Jiang Y."/>
            <person name="Adhikari A."/>
            <person name="Zheng C.-J."/>
            <person name="Schuster L."/>
            <person name="Cowan T.M."/>
            <person name="Smanski M.J."/>
            <person name="Chevrette M.G."/>
            <person name="De Carvalho L.P.S."/>
            <person name="Shen B."/>
        </authorList>
    </citation>
    <scope>NUCLEOTIDE SEQUENCE [LARGE SCALE GENOMIC DNA]</scope>
    <source>
        <strain evidence="1 2">NPDC004045</strain>
    </source>
</reference>
<dbReference type="EMBL" id="JBIAMX010000001">
    <property type="protein sequence ID" value="MFF0541506.1"/>
    <property type="molecule type" value="Genomic_DNA"/>
</dbReference>
<name>A0ABW6PGI5_9NOCA</name>
<comment type="caution">
    <text evidence="1">The sequence shown here is derived from an EMBL/GenBank/DDBJ whole genome shotgun (WGS) entry which is preliminary data.</text>
</comment>
<protein>
    <submittedName>
        <fullName evidence="1">Uncharacterized protein</fullName>
    </submittedName>
</protein>
<keyword evidence="2" id="KW-1185">Reference proteome</keyword>
<evidence type="ECO:0000313" key="1">
    <source>
        <dbReference type="EMBL" id="MFF0541506.1"/>
    </source>
</evidence>
<dbReference type="RefSeq" id="WP_043646222.1">
    <property type="nucleotide sequence ID" value="NZ_JBIAMX010000001.1"/>
</dbReference>
<gene>
    <name evidence="1" type="ORF">ACFYTF_01555</name>
</gene>